<feature type="signal peptide" evidence="1">
    <location>
        <begin position="1"/>
        <end position="29"/>
    </location>
</feature>
<organism evidence="2 3">
    <name type="scientific">Microbacterium terricola</name>
    <dbReference type="NCBI Taxonomy" id="344163"/>
    <lineage>
        <taxon>Bacteria</taxon>
        <taxon>Bacillati</taxon>
        <taxon>Actinomycetota</taxon>
        <taxon>Actinomycetes</taxon>
        <taxon>Micrococcales</taxon>
        <taxon>Microbacteriaceae</taxon>
        <taxon>Microbacterium</taxon>
    </lineage>
</organism>
<dbReference type="Proteomes" id="UP001317779">
    <property type="component" value="Chromosome"/>
</dbReference>
<feature type="chain" id="PRO_5046615133" description="PA14 domain-containing protein" evidence="1">
    <location>
        <begin position="30"/>
        <end position="271"/>
    </location>
</feature>
<reference evidence="2 3" key="1">
    <citation type="submission" date="2022-12" db="EMBL/GenBank/DDBJ databases">
        <title>Microbacterium terricola strain KV-448 chromosome, complete genome.</title>
        <authorList>
            <person name="Oshima T."/>
            <person name="Moriya T."/>
            <person name="Bessho Y."/>
        </authorList>
    </citation>
    <scope>NUCLEOTIDE SEQUENCE [LARGE SCALE GENOMIC DNA]</scope>
    <source>
        <strain evidence="2 3">KV-448</strain>
    </source>
</reference>
<dbReference type="PROSITE" id="PS51257">
    <property type="entry name" value="PROKAR_LIPOPROTEIN"/>
    <property type="match status" value="1"/>
</dbReference>
<proteinExistence type="predicted"/>
<accession>A0ABM8DWM0</accession>
<evidence type="ECO:0008006" key="4">
    <source>
        <dbReference type="Google" id="ProtNLM"/>
    </source>
</evidence>
<name>A0ABM8DWM0_9MICO</name>
<sequence>MPERGGDVRHRILALACAGALLAALASCAPSPTGGDVSRQRWLARAQAAYDDANDLLGVASGRTTPLTHETDLVPNAELVRIDSVEVQCFGGGIAAFGYGSPGDEDTREMRPVTCDGSPADLVFGPTHVHGPLTLTIERHGRPVAYVAGVRGGVVPPDTWVDHFSGAETSPDSVSSMWGSFGPPGLVWGAYVSAVVPGEGEYVVEVTCAGAPTVWVTLADGSSITVEEGGGERQSCDEVGRYPIHASGDLSVMLDPHGEEGAYLVEVLPAR</sequence>
<evidence type="ECO:0000256" key="1">
    <source>
        <dbReference type="SAM" id="SignalP"/>
    </source>
</evidence>
<protein>
    <recommendedName>
        <fullName evidence="4">PA14 domain-containing protein</fullName>
    </recommendedName>
</protein>
<dbReference type="RefSeq" id="WP_263796142.1">
    <property type="nucleotide sequence ID" value="NZ_AP027141.1"/>
</dbReference>
<gene>
    <name evidence="2" type="ORF">Microterr_06710</name>
</gene>
<keyword evidence="3" id="KW-1185">Reference proteome</keyword>
<dbReference type="EMBL" id="AP027141">
    <property type="protein sequence ID" value="BDV30011.1"/>
    <property type="molecule type" value="Genomic_DNA"/>
</dbReference>
<evidence type="ECO:0000313" key="3">
    <source>
        <dbReference type="Proteomes" id="UP001317779"/>
    </source>
</evidence>
<keyword evidence="1" id="KW-0732">Signal</keyword>
<evidence type="ECO:0000313" key="2">
    <source>
        <dbReference type="EMBL" id="BDV30011.1"/>
    </source>
</evidence>